<sequence length="84" mass="9894">MRLPETIAYVRITHQSWQQGKIEGEVRAASYQWRFQWHFQGGKLSVQPSLGRALIFEPLGRFLERHDYQLEAGGDYQFTLRAKL</sequence>
<dbReference type="InterPro" id="IPR021492">
    <property type="entry name" value="DUF3146"/>
</dbReference>
<dbReference type="RefSeq" id="WP_013325412.1">
    <property type="nucleotide sequence ID" value="NC_014501.1"/>
</dbReference>
<evidence type="ECO:0008006" key="3">
    <source>
        <dbReference type="Google" id="ProtNLM"/>
    </source>
</evidence>
<dbReference type="EMBL" id="CP002198">
    <property type="protein sequence ID" value="ADN17374.1"/>
    <property type="molecule type" value="Genomic_DNA"/>
</dbReference>
<dbReference type="STRING" id="497965.Cyan7822_5500"/>
<evidence type="ECO:0000313" key="1">
    <source>
        <dbReference type="EMBL" id="ADN17374.1"/>
    </source>
</evidence>
<proteinExistence type="predicted"/>
<dbReference type="Pfam" id="PF11344">
    <property type="entry name" value="DUF3146"/>
    <property type="match status" value="1"/>
</dbReference>
<organism evidence="1 2">
    <name type="scientific">Gloeothece verrucosa (strain PCC 7822)</name>
    <name type="common">Cyanothece sp. (strain PCC 7822)</name>
    <dbReference type="NCBI Taxonomy" id="497965"/>
    <lineage>
        <taxon>Bacteria</taxon>
        <taxon>Bacillati</taxon>
        <taxon>Cyanobacteriota</taxon>
        <taxon>Cyanophyceae</taxon>
        <taxon>Oscillatoriophycideae</taxon>
        <taxon>Chroococcales</taxon>
        <taxon>Aphanothecaceae</taxon>
        <taxon>Gloeothece</taxon>
        <taxon>Gloeothece verrucosa</taxon>
    </lineage>
</organism>
<keyword evidence="2" id="KW-1185">Reference proteome</keyword>
<name>E0UA69_GLOV7</name>
<evidence type="ECO:0000313" key="2">
    <source>
        <dbReference type="Proteomes" id="UP000008206"/>
    </source>
</evidence>
<dbReference type="HOGENOM" id="CLU_174883_0_0_3"/>
<dbReference type="eggNOG" id="ENOG5032T0D">
    <property type="taxonomic scope" value="Bacteria"/>
</dbReference>
<reference evidence="2" key="1">
    <citation type="journal article" date="2011" name="MBio">
        <title>Novel metabolic attributes of the genus Cyanothece, comprising a group of unicellular nitrogen-fixing Cyanobacteria.</title>
        <authorList>
            <person name="Bandyopadhyay A."/>
            <person name="Elvitigala T."/>
            <person name="Welsh E."/>
            <person name="Stockel J."/>
            <person name="Liberton M."/>
            <person name="Min H."/>
            <person name="Sherman L.A."/>
            <person name="Pakrasi H.B."/>
        </authorList>
    </citation>
    <scope>NUCLEOTIDE SEQUENCE [LARGE SCALE GENOMIC DNA]</scope>
    <source>
        <strain evidence="2">PCC 7822</strain>
    </source>
</reference>
<dbReference type="KEGG" id="cyj:Cyan7822_5500"/>
<protein>
    <recommendedName>
        <fullName evidence="3">DUF3146 domain-containing protein</fullName>
    </recommendedName>
</protein>
<dbReference type="Proteomes" id="UP000008206">
    <property type="component" value="Chromosome"/>
</dbReference>
<gene>
    <name evidence="1" type="ordered locus">Cyan7822_5500</name>
</gene>
<accession>E0UA69</accession>
<dbReference type="AlphaFoldDB" id="E0UA69"/>